<dbReference type="Gene3D" id="3.80.10.10">
    <property type="entry name" value="Ribonuclease Inhibitor"/>
    <property type="match status" value="1"/>
</dbReference>
<dbReference type="EMBL" id="JAWWNJ010000010">
    <property type="protein sequence ID" value="KAK7046854.1"/>
    <property type="molecule type" value="Genomic_DNA"/>
</dbReference>
<reference evidence="1 2" key="1">
    <citation type="journal article" date="2024" name="J Genomics">
        <title>Draft genome sequencing and assembly of Favolaschia claudopus CIRM-BRFM 2984 isolated from oak limbs.</title>
        <authorList>
            <person name="Navarro D."/>
            <person name="Drula E."/>
            <person name="Chaduli D."/>
            <person name="Cazenave R."/>
            <person name="Ahrendt S."/>
            <person name="Wang J."/>
            <person name="Lipzen A."/>
            <person name="Daum C."/>
            <person name="Barry K."/>
            <person name="Grigoriev I.V."/>
            <person name="Favel A."/>
            <person name="Rosso M.N."/>
            <person name="Martin F."/>
        </authorList>
    </citation>
    <scope>NUCLEOTIDE SEQUENCE [LARGE SCALE GENOMIC DNA]</scope>
    <source>
        <strain evidence="1 2">CIRM-BRFM 2984</strain>
    </source>
</reference>
<dbReference type="InterPro" id="IPR032675">
    <property type="entry name" value="LRR_dom_sf"/>
</dbReference>
<evidence type="ECO:0000313" key="1">
    <source>
        <dbReference type="EMBL" id="KAK7046854.1"/>
    </source>
</evidence>
<organism evidence="1 2">
    <name type="scientific">Favolaschia claudopus</name>
    <dbReference type="NCBI Taxonomy" id="2862362"/>
    <lineage>
        <taxon>Eukaryota</taxon>
        <taxon>Fungi</taxon>
        <taxon>Dikarya</taxon>
        <taxon>Basidiomycota</taxon>
        <taxon>Agaricomycotina</taxon>
        <taxon>Agaricomycetes</taxon>
        <taxon>Agaricomycetidae</taxon>
        <taxon>Agaricales</taxon>
        <taxon>Marasmiineae</taxon>
        <taxon>Mycenaceae</taxon>
        <taxon>Favolaschia</taxon>
    </lineage>
</organism>
<name>A0AAW0D5Z1_9AGAR</name>
<proteinExistence type="predicted"/>
<dbReference type="AlphaFoldDB" id="A0AAW0D5Z1"/>
<dbReference type="SUPFAM" id="SSF52047">
    <property type="entry name" value="RNI-like"/>
    <property type="match status" value="1"/>
</dbReference>
<evidence type="ECO:0000313" key="2">
    <source>
        <dbReference type="Proteomes" id="UP001362999"/>
    </source>
</evidence>
<keyword evidence="2" id="KW-1185">Reference proteome</keyword>
<accession>A0AAW0D5Z1</accession>
<dbReference type="Proteomes" id="UP001362999">
    <property type="component" value="Unassembled WGS sequence"/>
</dbReference>
<evidence type="ECO:0008006" key="3">
    <source>
        <dbReference type="Google" id="ProtNLM"/>
    </source>
</evidence>
<protein>
    <recommendedName>
        <fullName evidence="3">F-box domain-containing protein</fullName>
    </recommendedName>
</protein>
<comment type="caution">
    <text evidence="1">The sequence shown here is derived from an EMBL/GenBank/DDBJ whole genome shotgun (WGS) entry which is preliminary data.</text>
</comment>
<gene>
    <name evidence="1" type="ORF">R3P38DRAFT_2876184</name>
</gene>
<sequence length="588" mass="66208">MAANWLPDELISRILVPLLHVPDDILSTLISIAGVSPFLTFSLAEPSSTYLTVSKSWLRVGTPLLYNVVVIRSKAQAQALAATLTANSDLGRLIKKLRVEGGYDLFMHTIIERAPNVADLFISLQLDQADYASGLCLGLPLLNPVRVTVDAFSEVYANGVKFLEVLQACILGQWTRLTRLEMPLDFAQQNLQEAISKAALLETLVVWSWTDWLHTLAQYIRAVSGNPSLKKIQVMRGSQEPWHPSLRQDMYEVFKSNSRMLSMLFLGRERILIETPEIPFVYPLRLAADTLQEDAIWDRILAFVLRSDVPEIEEAGAGLLGHGNGAQTSRLSPLLVCKLFARLGRKHLYAITVLKNENNAQSLESELERHPELGLHVQILCMNFYSDSSILWNLVVHMPALTELHGRYASWKVFRNFSVVAGRRLRVLQGLEVSRITGTANPDTLTLFPQIVRLHWNSKTKFNSAPELLHWTTFNNLVNLTVTEFHESFFTVLAHADLPSLRSVFFTSLTAYGGASFFRKHGSKLQEVQLSQQQITAPKLAIWRNCPSVTTLNILFDEYHPVTDRCLVASEILLRLECIQFKVLGHFA</sequence>